<reference evidence="4 5" key="1">
    <citation type="journal article" date="2022" name="Gigascience">
        <title>A chromosome-level genome assembly and annotation of the desert horned lizard, Phrynosoma platyrhinos, provides insight into chromosomal rearrangements among reptiles.</title>
        <authorList>
            <person name="Koochekian N."/>
            <person name="Ascanio A."/>
            <person name="Farleigh K."/>
            <person name="Card D.C."/>
            <person name="Schield D.R."/>
            <person name="Castoe T.A."/>
            <person name="Jezkova T."/>
        </authorList>
    </citation>
    <scope>NUCLEOTIDE SEQUENCE [LARGE SCALE GENOMIC DNA]</scope>
    <source>
        <strain evidence="4">NK-2021</strain>
    </source>
</reference>
<protein>
    <recommendedName>
        <fullName evidence="3">Major facilitator superfamily (MFS) profile domain-containing protein</fullName>
    </recommendedName>
</protein>
<dbReference type="Pfam" id="PF07690">
    <property type="entry name" value="MFS_1"/>
    <property type="match status" value="1"/>
</dbReference>
<dbReference type="Gene3D" id="1.20.1250.20">
    <property type="entry name" value="MFS general substrate transporter like domains"/>
    <property type="match status" value="2"/>
</dbReference>
<dbReference type="PANTHER" id="PTHR11360">
    <property type="entry name" value="MONOCARBOXYLATE TRANSPORTER"/>
    <property type="match status" value="1"/>
</dbReference>
<feature type="transmembrane region" description="Helical" evidence="2">
    <location>
        <begin position="7"/>
        <end position="25"/>
    </location>
</feature>
<sequence length="444" mass="49321">MFYFWKVNITVMGTLKNFAIFFVAFQEDIGGSSEHVTWIGAIMSSLRFLAGLGFACLYQIAAVMTVKYFKKRLALANAISRSGMGMSVVLAPFVQLLIQTYGWQGALLIYGGMMLNLVPSSMLLQPVNVKRLKVVGTRNESNLISVHCKFPETLKDGLDENCITEMDMMASSNQKCESGSNPEQAKEAQLAPIIHNQFDTQEKAHLLGTHQNGNDNQANSQRFFPNKEENVKSQLSPPLPSKQCPLDFSHLKNPFFYIFAWSFLFSQLAYFIPTFHLAARAKTLGIDPMDTAYIITVAGIIETICLLLSGWIADQNWIKKYHYHKTYLILCGVTNLMGPLATTLPLLTTYSVIFAIFSGGYLALLLPVLADLVGVPGFHSALGLASFIAGLGVISGPPIAGWLYDFTWTYAYSFIFAGICYLVSSVSLFLEPLAQKWRLKKELE</sequence>
<feature type="transmembrane region" description="Helical" evidence="2">
    <location>
        <begin position="292"/>
        <end position="313"/>
    </location>
</feature>
<organism evidence="4 5">
    <name type="scientific">Phrynosoma platyrhinos</name>
    <name type="common">Desert horned lizard</name>
    <dbReference type="NCBI Taxonomy" id="52577"/>
    <lineage>
        <taxon>Eukaryota</taxon>
        <taxon>Metazoa</taxon>
        <taxon>Chordata</taxon>
        <taxon>Craniata</taxon>
        <taxon>Vertebrata</taxon>
        <taxon>Euteleostomi</taxon>
        <taxon>Lepidosauria</taxon>
        <taxon>Squamata</taxon>
        <taxon>Bifurcata</taxon>
        <taxon>Unidentata</taxon>
        <taxon>Episquamata</taxon>
        <taxon>Toxicofera</taxon>
        <taxon>Iguania</taxon>
        <taxon>Phrynosomatidae</taxon>
        <taxon>Phrynosomatinae</taxon>
        <taxon>Phrynosoma</taxon>
    </lineage>
</organism>
<dbReference type="PANTHER" id="PTHR11360:SF14">
    <property type="entry name" value="MONOCARBOXYLATE TRANSPORTER 5"/>
    <property type="match status" value="1"/>
</dbReference>
<feature type="transmembrane region" description="Helical" evidence="2">
    <location>
        <begin position="382"/>
        <end position="404"/>
    </location>
</feature>
<dbReference type="Proteomes" id="UP000826234">
    <property type="component" value="Unassembled WGS sequence"/>
</dbReference>
<dbReference type="SUPFAM" id="SSF103473">
    <property type="entry name" value="MFS general substrate transporter"/>
    <property type="match status" value="1"/>
</dbReference>
<dbReference type="InterPro" id="IPR020846">
    <property type="entry name" value="MFS_dom"/>
</dbReference>
<dbReference type="PROSITE" id="PS50850">
    <property type="entry name" value="MFS"/>
    <property type="match status" value="1"/>
</dbReference>
<accession>A0ABQ7SN42</accession>
<dbReference type="EMBL" id="JAIPUX010005289">
    <property type="protein sequence ID" value="KAH0618722.1"/>
    <property type="molecule type" value="Genomic_DNA"/>
</dbReference>
<dbReference type="InterPro" id="IPR050327">
    <property type="entry name" value="Proton-linked_MCT"/>
</dbReference>
<feature type="transmembrane region" description="Helical" evidence="2">
    <location>
        <begin position="325"/>
        <end position="344"/>
    </location>
</feature>
<name>A0ABQ7SN42_PHRPL</name>
<keyword evidence="2" id="KW-0812">Transmembrane</keyword>
<proteinExistence type="predicted"/>
<feature type="domain" description="Major facilitator superfamily (MFS) profile" evidence="3">
    <location>
        <begin position="254"/>
        <end position="444"/>
    </location>
</feature>
<gene>
    <name evidence="4" type="ORF">JD844_018165</name>
</gene>
<keyword evidence="5" id="KW-1185">Reference proteome</keyword>
<evidence type="ECO:0000256" key="1">
    <source>
        <dbReference type="ARBA" id="ARBA00004141"/>
    </source>
</evidence>
<keyword evidence="2" id="KW-0472">Membrane</keyword>
<feature type="transmembrane region" description="Helical" evidence="2">
    <location>
        <begin position="410"/>
        <end position="430"/>
    </location>
</feature>
<feature type="transmembrane region" description="Helical" evidence="2">
    <location>
        <begin position="104"/>
        <end position="124"/>
    </location>
</feature>
<keyword evidence="2" id="KW-1133">Transmembrane helix</keyword>
<comment type="caution">
    <text evidence="4">The sequence shown here is derived from an EMBL/GenBank/DDBJ whole genome shotgun (WGS) entry which is preliminary data.</text>
</comment>
<dbReference type="InterPro" id="IPR011701">
    <property type="entry name" value="MFS"/>
</dbReference>
<feature type="transmembrane region" description="Helical" evidence="2">
    <location>
        <begin position="255"/>
        <end position="272"/>
    </location>
</feature>
<evidence type="ECO:0000313" key="4">
    <source>
        <dbReference type="EMBL" id="KAH0618722.1"/>
    </source>
</evidence>
<evidence type="ECO:0000313" key="5">
    <source>
        <dbReference type="Proteomes" id="UP000826234"/>
    </source>
</evidence>
<feature type="transmembrane region" description="Helical" evidence="2">
    <location>
        <begin position="350"/>
        <end position="370"/>
    </location>
</feature>
<dbReference type="InterPro" id="IPR036259">
    <property type="entry name" value="MFS_trans_sf"/>
</dbReference>
<feature type="transmembrane region" description="Helical" evidence="2">
    <location>
        <begin position="78"/>
        <end position="98"/>
    </location>
</feature>
<comment type="subcellular location">
    <subcellularLocation>
        <location evidence="1">Membrane</location>
        <topology evidence="1">Multi-pass membrane protein</topology>
    </subcellularLocation>
</comment>
<evidence type="ECO:0000259" key="3">
    <source>
        <dbReference type="PROSITE" id="PS50850"/>
    </source>
</evidence>
<evidence type="ECO:0000256" key="2">
    <source>
        <dbReference type="SAM" id="Phobius"/>
    </source>
</evidence>
<feature type="transmembrane region" description="Helical" evidence="2">
    <location>
        <begin position="45"/>
        <end position="66"/>
    </location>
</feature>